<evidence type="ECO:0000259" key="1">
    <source>
        <dbReference type="Pfam" id="PF00149"/>
    </source>
</evidence>
<dbReference type="SUPFAM" id="SSF56300">
    <property type="entry name" value="Metallo-dependent phosphatases"/>
    <property type="match status" value="1"/>
</dbReference>
<dbReference type="EMBL" id="MLJW01000130">
    <property type="protein sequence ID" value="OIQ97600.1"/>
    <property type="molecule type" value="Genomic_DNA"/>
</dbReference>
<dbReference type="GO" id="GO:0016787">
    <property type="term" value="F:hydrolase activity"/>
    <property type="evidence" value="ECO:0007669"/>
    <property type="project" value="InterPro"/>
</dbReference>
<dbReference type="Gene3D" id="3.60.21.10">
    <property type="match status" value="1"/>
</dbReference>
<dbReference type="InterPro" id="IPR029052">
    <property type="entry name" value="Metallo-depent_PP-like"/>
</dbReference>
<accession>A0A1J5RMY2</accession>
<dbReference type="PANTHER" id="PTHR37844:SF2">
    <property type="entry name" value="SER_THR PROTEIN PHOSPHATASE SUPERFAMILY (AFU_ORTHOLOGUE AFUA_1G14840)"/>
    <property type="match status" value="1"/>
</dbReference>
<dbReference type="Pfam" id="PF00149">
    <property type="entry name" value="Metallophos"/>
    <property type="match status" value="1"/>
</dbReference>
<gene>
    <name evidence="2" type="ORF">GALL_203590</name>
</gene>
<dbReference type="PANTHER" id="PTHR37844">
    <property type="entry name" value="SER/THR PROTEIN PHOSPHATASE SUPERFAMILY (AFU_ORTHOLOGUE AFUA_1G14840)"/>
    <property type="match status" value="1"/>
</dbReference>
<reference evidence="2" key="1">
    <citation type="submission" date="2016-10" db="EMBL/GenBank/DDBJ databases">
        <title>Sequence of Gallionella enrichment culture.</title>
        <authorList>
            <person name="Poehlein A."/>
            <person name="Muehling M."/>
            <person name="Daniel R."/>
        </authorList>
    </citation>
    <scope>NUCLEOTIDE SEQUENCE</scope>
</reference>
<dbReference type="InterPro" id="IPR004843">
    <property type="entry name" value="Calcineurin-like_PHP"/>
</dbReference>
<protein>
    <submittedName>
        <fullName evidence="2">Calcineurin-like phosphoesterase superfamily domain protein</fullName>
    </submittedName>
</protein>
<name>A0A1J5RMY2_9ZZZZ</name>
<evidence type="ECO:0000313" key="2">
    <source>
        <dbReference type="EMBL" id="OIQ97600.1"/>
    </source>
</evidence>
<sequence>MKIAIYSDLHLELLRDQPWQPPRLDVDVVILAGDIGSHTHGLAWAARIFSDWPNAPKVVYVAGNHEYYDAHLGLLSELRKPVWELSGVHLLERNTFEVAGVRILGCTLWSAFDLFGADKADAYMSIAKRSINDYWMIYARGGRHLEPRDTWELHRKAVRWLEAELAKPFEGKTVVVTHFAPHRRCVAPQHKESEVSPYFVTDLAWLMEKYQIDLWCHGHTHTNNDFIAENGCRVVSNQRGYPQEVAAGGTGFREDLVIEL</sequence>
<feature type="domain" description="Calcineurin-like phosphoesterase" evidence="1">
    <location>
        <begin position="1"/>
        <end position="222"/>
    </location>
</feature>
<proteinExistence type="predicted"/>
<dbReference type="AlphaFoldDB" id="A0A1J5RMY2"/>
<comment type="caution">
    <text evidence="2">The sequence shown here is derived from an EMBL/GenBank/DDBJ whole genome shotgun (WGS) entry which is preliminary data.</text>
</comment>
<organism evidence="2">
    <name type="scientific">mine drainage metagenome</name>
    <dbReference type="NCBI Taxonomy" id="410659"/>
    <lineage>
        <taxon>unclassified sequences</taxon>
        <taxon>metagenomes</taxon>
        <taxon>ecological metagenomes</taxon>
    </lineage>
</organism>